<comment type="similarity">
    <text evidence="3 11">Belongs to the long-chain O-acyltransferase family.</text>
</comment>
<comment type="caution">
    <text evidence="15">The sequence shown here is derived from an EMBL/GenBank/DDBJ whole genome shotgun (WGS) entry which is preliminary data.</text>
</comment>
<accession>A0A7Y9UQE9</accession>
<dbReference type="EMBL" id="JACCAA010000001">
    <property type="protein sequence ID" value="NYG58541.1"/>
    <property type="molecule type" value="Genomic_DNA"/>
</dbReference>
<reference evidence="15 16" key="1">
    <citation type="submission" date="2020-07" db="EMBL/GenBank/DDBJ databases">
        <title>Sequencing the genomes of 1000 actinobacteria strains.</title>
        <authorList>
            <person name="Klenk H.-P."/>
        </authorList>
    </citation>
    <scope>NUCLEOTIDE SEQUENCE [LARGE SCALE GENOMIC DNA]</scope>
    <source>
        <strain evidence="15 16">DSM 23819</strain>
    </source>
</reference>
<dbReference type="Pfam" id="PF06974">
    <property type="entry name" value="WS_DGAT_C"/>
    <property type="match status" value="1"/>
</dbReference>
<evidence type="ECO:0000256" key="9">
    <source>
        <dbReference type="ARBA" id="ARBA00023315"/>
    </source>
</evidence>
<dbReference type="InterPro" id="IPR009721">
    <property type="entry name" value="O-acyltransferase_WSD1_C"/>
</dbReference>
<name>A0A7Y9UQE9_9ACTN</name>
<feature type="domain" description="O-acyltransferase WSD1-like N-terminal" evidence="13">
    <location>
        <begin position="41"/>
        <end position="306"/>
    </location>
</feature>
<organism evidence="15 16">
    <name type="scientific">Nocardioides daedukensis</name>
    <dbReference type="NCBI Taxonomy" id="634462"/>
    <lineage>
        <taxon>Bacteria</taxon>
        <taxon>Bacillati</taxon>
        <taxon>Actinomycetota</taxon>
        <taxon>Actinomycetes</taxon>
        <taxon>Propionibacteriales</taxon>
        <taxon>Nocardioidaceae</taxon>
        <taxon>Nocardioides</taxon>
    </lineage>
</organism>
<dbReference type="SUPFAM" id="SSF52777">
    <property type="entry name" value="CoA-dependent acyltransferases"/>
    <property type="match status" value="1"/>
</dbReference>
<dbReference type="RefSeq" id="WP_343047728.1">
    <property type="nucleotide sequence ID" value="NZ_JACCAA010000001.1"/>
</dbReference>
<dbReference type="PANTHER" id="PTHR31650">
    <property type="entry name" value="O-ACYLTRANSFERASE (WSD1-LIKE) FAMILY PROTEIN"/>
    <property type="match status" value="1"/>
</dbReference>
<dbReference type="GO" id="GO:0004144">
    <property type="term" value="F:diacylglycerol O-acyltransferase activity"/>
    <property type="evidence" value="ECO:0007669"/>
    <property type="project" value="UniProtKB-EC"/>
</dbReference>
<dbReference type="InterPro" id="IPR023213">
    <property type="entry name" value="CAT-like_dom_sf"/>
</dbReference>
<dbReference type="GO" id="GO:0005886">
    <property type="term" value="C:plasma membrane"/>
    <property type="evidence" value="ECO:0007669"/>
    <property type="project" value="TreeGrafter"/>
</dbReference>
<comment type="catalytic activity">
    <reaction evidence="10 11">
        <text>an acyl-CoA + a 1,2-diacyl-sn-glycerol = a triacyl-sn-glycerol + CoA</text>
        <dbReference type="Rhea" id="RHEA:10868"/>
        <dbReference type="ChEBI" id="CHEBI:17815"/>
        <dbReference type="ChEBI" id="CHEBI:57287"/>
        <dbReference type="ChEBI" id="CHEBI:58342"/>
        <dbReference type="ChEBI" id="CHEBI:64615"/>
        <dbReference type="EC" id="2.3.1.20"/>
    </reaction>
</comment>
<dbReference type="InterPro" id="IPR045034">
    <property type="entry name" value="O-acyltransferase_WSD1-like"/>
</dbReference>
<comment type="pathway">
    <text evidence="2">Lipid metabolism.</text>
</comment>
<evidence type="ECO:0000256" key="2">
    <source>
        <dbReference type="ARBA" id="ARBA00005189"/>
    </source>
</evidence>
<proteinExistence type="inferred from homology"/>
<feature type="region of interest" description="Disordered" evidence="12">
    <location>
        <begin position="1"/>
        <end position="34"/>
    </location>
</feature>
<dbReference type="InterPro" id="IPR004255">
    <property type="entry name" value="O-acyltransferase_WSD1_N"/>
</dbReference>
<dbReference type="GO" id="GO:0019432">
    <property type="term" value="P:triglyceride biosynthetic process"/>
    <property type="evidence" value="ECO:0007669"/>
    <property type="project" value="UniProtKB-UniPathway"/>
</dbReference>
<gene>
    <name evidence="15" type="ORF">BJ980_001464</name>
</gene>
<keyword evidence="6 11" id="KW-0808">Transferase</keyword>
<evidence type="ECO:0000259" key="14">
    <source>
        <dbReference type="Pfam" id="PF06974"/>
    </source>
</evidence>
<dbReference type="PANTHER" id="PTHR31650:SF1">
    <property type="entry name" value="WAX ESTER SYNTHASE_DIACYLGLYCEROL ACYLTRANSFERASE 4-RELATED"/>
    <property type="match status" value="1"/>
</dbReference>
<evidence type="ECO:0000313" key="16">
    <source>
        <dbReference type="Proteomes" id="UP000540656"/>
    </source>
</evidence>
<comment type="pathway">
    <text evidence="1 11">Glycerolipid metabolism; triacylglycerol biosynthesis.</text>
</comment>
<dbReference type="GO" id="GO:0051701">
    <property type="term" value="P:biological process involved in interaction with host"/>
    <property type="evidence" value="ECO:0007669"/>
    <property type="project" value="TreeGrafter"/>
</dbReference>
<dbReference type="NCBIfam" id="TIGR02946">
    <property type="entry name" value="acyl_WS_DGAT"/>
    <property type="match status" value="1"/>
</dbReference>
<feature type="compositionally biased region" description="Basic and acidic residues" evidence="12">
    <location>
        <begin position="8"/>
        <end position="17"/>
    </location>
</feature>
<evidence type="ECO:0000256" key="11">
    <source>
        <dbReference type="RuleBase" id="RU361241"/>
    </source>
</evidence>
<evidence type="ECO:0000256" key="12">
    <source>
        <dbReference type="SAM" id="MobiDB-lite"/>
    </source>
</evidence>
<evidence type="ECO:0000259" key="13">
    <source>
        <dbReference type="Pfam" id="PF03007"/>
    </source>
</evidence>
<keyword evidence="7 11" id="KW-0319">Glycerol metabolism</keyword>
<keyword evidence="9 11" id="KW-0012">Acyltransferase</keyword>
<keyword evidence="16" id="KW-1185">Reference proteome</keyword>
<evidence type="ECO:0000256" key="10">
    <source>
        <dbReference type="ARBA" id="ARBA00048109"/>
    </source>
</evidence>
<keyword evidence="8 11" id="KW-0443">Lipid metabolism</keyword>
<evidence type="ECO:0000256" key="6">
    <source>
        <dbReference type="ARBA" id="ARBA00022679"/>
    </source>
</evidence>
<keyword evidence="5 11" id="KW-0444">Lipid biosynthesis</keyword>
<dbReference type="Gene3D" id="3.30.559.10">
    <property type="entry name" value="Chloramphenicol acetyltransferase-like domain"/>
    <property type="match status" value="1"/>
</dbReference>
<evidence type="ECO:0000256" key="3">
    <source>
        <dbReference type="ARBA" id="ARBA00009587"/>
    </source>
</evidence>
<protein>
    <recommendedName>
        <fullName evidence="4 11">Diacylglycerol O-acyltransferase</fullName>
        <ecNumber evidence="4 11">2.3.1.20</ecNumber>
    </recommendedName>
</protein>
<evidence type="ECO:0000256" key="4">
    <source>
        <dbReference type="ARBA" id="ARBA00013244"/>
    </source>
</evidence>
<dbReference type="AlphaFoldDB" id="A0A7Y9UQE9"/>
<evidence type="ECO:0000256" key="8">
    <source>
        <dbReference type="ARBA" id="ARBA00023098"/>
    </source>
</evidence>
<evidence type="ECO:0000313" key="15">
    <source>
        <dbReference type="EMBL" id="NYG58541.1"/>
    </source>
</evidence>
<dbReference type="InterPro" id="IPR014292">
    <property type="entry name" value="Acyl_transf_WS/DGAT"/>
</dbReference>
<dbReference type="EC" id="2.3.1.20" evidence="4 11"/>
<dbReference type="GO" id="GO:0001666">
    <property type="term" value="P:response to hypoxia"/>
    <property type="evidence" value="ECO:0007669"/>
    <property type="project" value="TreeGrafter"/>
</dbReference>
<evidence type="ECO:0000256" key="5">
    <source>
        <dbReference type="ARBA" id="ARBA00022516"/>
    </source>
</evidence>
<dbReference type="Proteomes" id="UP000540656">
    <property type="component" value="Unassembled WGS sequence"/>
</dbReference>
<feature type="domain" description="O-acyltransferase WSD1 C-terminal" evidence="14">
    <location>
        <begin position="350"/>
        <end position="495"/>
    </location>
</feature>
<dbReference type="GO" id="GO:0071731">
    <property type="term" value="P:response to nitric oxide"/>
    <property type="evidence" value="ECO:0007669"/>
    <property type="project" value="TreeGrafter"/>
</dbReference>
<evidence type="ECO:0000256" key="1">
    <source>
        <dbReference type="ARBA" id="ARBA00004771"/>
    </source>
</evidence>
<dbReference type="GO" id="GO:0006071">
    <property type="term" value="P:glycerol metabolic process"/>
    <property type="evidence" value="ECO:0007669"/>
    <property type="project" value="UniProtKB-KW"/>
</dbReference>
<dbReference type="Pfam" id="PF03007">
    <property type="entry name" value="WS_DGAT_cat"/>
    <property type="match status" value="1"/>
</dbReference>
<dbReference type="UniPathway" id="UPA00282"/>
<sequence>MEPLDIETLPRKDQQRHVEHRRTQGHPEGAARVATPIDPTSTAFLVAENRSMPMHVGGLQLFERPEGAGTHYAAQLYEQLSAPQEIAPLFLKHPRRTLAGLGNYVWAEDELFDIEHHVRHSALPEPGRIRELLDLCSRLHGTRMARERPLWEAHVIEGLNDGRIALYTKVHHSLVDGVSSMRLLQSVLSSDPDERDMPAPWAARPRPASTALQTQAEANRNLADLPAKAYRTALGLSFEAAGMPSALLRTINAGVRNETSALSLHAPRMLFNQSITGSRRFAAQDWPVERMRAIGKATGTTINDVVLAMCSGAMRSYLEEMGELPDTSMVSMVPVGLNAKQAQTASAEGGNAIGVVMVKLGTDLPDPADRLKSIHRSMLEGKRALSAMTSTQILAMSAIGMAPALLTPMLRMQGIVRPPFNLIISNVPGPRSTQYFNGAKLVGMYPLSIPIHGMALNITCTSYNGQMGFGLTGCRRTVPHLQRLLTHLDDELAALEKAAGV</sequence>
<evidence type="ECO:0000256" key="7">
    <source>
        <dbReference type="ARBA" id="ARBA00022798"/>
    </source>
</evidence>